<feature type="domain" description="Alpha-D-phosphohexomutase alpha/beta/alpha" evidence="15">
    <location>
        <begin position="304"/>
        <end position="417"/>
    </location>
</feature>
<keyword evidence="9 11" id="KW-0460">Magnesium</keyword>
<dbReference type="InterPro" id="IPR005841">
    <property type="entry name" value="Alpha-D-phosphohexomutase_SF"/>
</dbReference>
<evidence type="ECO:0000256" key="10">
    <source>
        <dbReference type="ARBA" id="ARBA00023235"/>
    </source>
</evidence>
<feature type="domain" description="Alpha-D-phosphohexomutase alpha/beta/alpha" evidence="14">
    <location>
        <begin position="193"/>
        <end position="294"/>
    </location>
</feature>
<reference evidence="16 17" key="1">
    <citation type="journal article" date="2018" name="Gigascience">
        <title>Genomes of trombidid mites reveal novel predicted allergens and laterally-transferred genes associated with secondary metabolism.</title>
        <authorList>
            <person name="Dong X."/>
            <person name="Chaisiri K."/>
            <person name="Xia D."/>
            <person name="Armstrong S.D."/>
            <person name="Fang Y."/>
            <person name="Donnelly M.J."/>
            <person name="Kadowaki T."/>
            <person name="McGarry J.W."/>
            <person name="Darby A.C."/>
            <person name="Makepeace B.L."/>
        </authorList>
    </citation>
    <scope>NUCLEOTIDE SEQUENCE [LARGE SCALE GENOMIC DNA]</scope>
    <source>
        <strain evidence="16">UoL-WK</strain>
    </source>
</reference>
<evidence type="ECO:0000256" key="12">
    <source>
        <dbReference type="SAM" id="MobiDB-lite"/>
    </source>
</evidence>
<evidence type="ECO:0000256" key="9">
    <source>
        <dbReference type="ARBA" id="ARBA00022842"/>
    </source>
</evidence>
<dbReference type="FunFam" id="3.40.120.10:FF:000004">
    <property type="entry name" value="Phosphoglucomutase 5"/>
    <property type="match status" value="1"/>
</dbReference>
<feature type="domain" description="Alpha-D-phosphohexomutase alpha/beta/alpha" evidence="13">
    <location>
        <begin position="19"/>
        <end position="157"/>
    </location>
</feature>
<dbReference type="GO" id="GO:0000287">
    <property type="term" value="F:magnesium ion binding"/>
    <property type="evidence" value="ECO:0007669"/>
    <property type="project" value="InterPro"/>
</dbReference>
<evidence type="ECO:0000256" key="1">
    <source>
        <dbReference type="ARBA" id="ARBA00000443"/>
    </source>
</evidence>
<name>A0A443RP70_9ACAR</name>
<sequence length="559" mass="61419">MAFEEHRSEIVSTTPYDGQKPGTSGLRKPVNVFMSNNYTQNFVQSILDAINTENDLLIIGGDGRYYVQEAVQIIIKMCAANGVKRLIVGQNGIFSTPAVSNLIRKHKASGGIILTASHNPGGINGDFGIKYNCENGGPAPEGVTNQIYERTKNIKQYKICPTLNVDIANIGANEYKVDGNTFRVEVIDSVADYSTLMKEIFDFPKLKTYVSNPSNKILIDAMNGVMGPYAKQIFIDELGAASDAVVHSTPLPDFGGEHPDPNLTYAAGLVKAMSSGDYVFGAAFDGDGDRNMILGHKAFFVTPSDSLAVIAANIELIPYFKKTGVKGFARSMPTAGAVDQVARKLNKNVYEVPTGWKFFGNLMDSNQLSLCGEESFGTGSDHIREKDGCWAVLAWLTILANTQLSVEELVKNHWKTFGRNFFTRYDYENCDAKKCDEMIARMEKIVADGSLLNTKYKIGNKESVIITNDNFEYKDPVDHSVSSRQGIRILFDDGSRIVLRLSGTGSQGATVRLYVDCYADDISVIEQESSEVLKPLVDIAIDLLKIKEYTGRDKPTVIT</sequence>
<dbReference type="Gene3D" id="3.40.120.10">
    <property type="entry name" value="Alpha-D-Glucose-1,6-Bisphosphate, subunit A, domain 3"/>
    <property type="match status" value="3"/>
</dbReference>
<evidence type="ECO:0000259" key="14">
    <source>
        <dbReference type="Pfam" id="PF02879"/>
    </source>
</evidence>
<evidence type="ECO:0000256" key="8">
    <source>
        <dbReference type="ARBA" id="ARBA00022723"/>
    </source>
</evidence>
<dbReference type="InterPro" id="IPR005846">
    <property type="entry name" value="A-D-PHexomutase_a/b/a-III"/>
</dbReference>
<keyword evidence="8 11" id="KW-0479">Metal-binding</keyword>
<dbReference type="NCBIfam" id="NF005737">
    <property type="entry name" value="PRK07564.1-1"/>
    <property type="match status" value="1"/>
</dbReference>
<dbReference type="InterPro" id="IPR016066">
    <property type="entry name" value="A-D-PHexomutase_CS"/>
</dbReference>
<dbReference type="Pfam" id="PF02879">
    <property type="entry name" value="PGM_PMM_II"/>
    <property type="match status" value="1"/>
</dbReference>
<protein>
    <recommendedName>
        <fullName evidence="5">phosphoglucomutase (alpha-D-glucose-1,6-bisphosphate-dependent)</fullName>
        <ecNumber evidence="5">5.4.2.2</ecNumber>
    </recommendedName>
</protein>
<dbReference type="Gene3D" id="3.30.310.50">
    <property type="entry name" value="Alpha-D-phosphohexomutase, C-terminal domain"/>
    <property type="match status" value="1"/>
</dbReference>
<evidence type="ECO:0000256" key="5">
    <source>
        <dbReference type="ARBA" id="ARBA00012728"/>
    </source>
</evidence>
<evidence type="ECO:0000256" key="4">
    <source>
        <dbReference type="ARBA" id="ARBA00010231"/>
    </source>
</evidence>
<dbReference type="GO" id="GO:0004614">
    <property type="term" value="F:phosphoglucomutase activity"/>
    <property type="evidence" value="ECO:0007669"/>
    <property type="project" value="UniProtKB-EC"/>
</dbReference>
<evidence type="ECO:0000256" key="3">
    <source>
        <dbReference type="ARBA" id="ARBA00004496"/>
    </source>
</evidence>
<evidence type="ECO:0000259" key="13">
    <source>
        <dbReference type="Pfam" id="PF02878"/>
    </source>
</evidence>
<evidence type="ECO:0000256" key="2">
    <source>
        <dbReference type="ARBA" id="ARBA00001946"/>
    </source>
</evidence>
<comment type="similarity">
    <text evidence="4 11">Belongs to the phosphohexose mutase family.</text>
</comment>
<dbReference type="InterPro" id="IPR005845">
    <property type="entry name" value="A-D-PHexomutase_a/b/a-II"/>
</dbReference>
<dbReference type="PANTHER" id="PTHR22573">
    <property type="entry name" value="PHOSPHOHEXOMUTASE FAMILY MEMBER"/>
    <property type="match status" value="1"/>
</dbReference>
<evidence type="ECO:0000313" key="16">
    <source>
        <dbReference type="EMBL" id="RWS17055.1"/>
    </source>
</evidence>
<dbReference type="InterPro" id="IPR045244">
    <property type="entry name" value="PGM"/>
</dbReference>
<evidence type="ECO:0000313" key="17">
    <source>
        <dbReference type="Proteomes" id="UP000285301"/>
    </source>
</evidence>
<gene>
    <name evidence="16" type="ORF">B4U79_15125</name>
</gene>
<dbReference type="STRING" id="1965070.A0A443RP70"/>
<dbReference type="Pfam" id="PF02880">
    <property type="entry name" value="PGM_PMM_III"/>
    <property type="match status" value="1"/>
</dbReference>
<dbReference type="GO" id="GO:0005829">
    <property type="term" value="C:cytosol"/>
    <property type="evidence" value="ECO:0007669"/>
    <property type="project" value="TreeGrafter"/>
</dbReference>
<dbReference type="InterPro" id="IPR036900">
    <property type="entry name" value="A-D-PHexomutase_C_sf"/>
</dbReference>
<dbReference type="PANTHER" id="PTHR22573:SF2">
    <property type="entry name" value="PHOSPHOGLUCOMUTASE"/>
    <property type="match status" value="1"/>
</dbReference>
<dbReference type="SUPFAM" id="SSF55957">
    <property type="entry name" value="Phosphoglucomutase, C-terminal domain"/>
    <property type="match status" value="1"/>
</dbReference>
<dbReference type="FunFam" id="3.40.120.10:FF:000007">
    <property type="entry name" value="Phosphoglucomutase 5"/>
    <property type="match status" value="1"/>
</dbReference>
<comment type="subcellular location">
    <subcellularLocation>
        <location evidence="3">Cytoplasm</location>
    </subcellularLocation>
</comment>
<dbReference type="InterPro" id="IPR005844">
    <property type="entry name" value="A-D-PHexomutase_a/b/a-I"/>
</dbReference>
<evidence type="ECO:0000259" key="15">
    <source>
        <dbReference type="Pfam" id="PF02880"/>
    </source>
</evidence>
<accession>A0A443RP70</accession>
<dbReference type="FunFam" id="3.40.120.10:FF:000005">
    <property type="entry name" value="Phosphoglucomutase 5"/>
    <property type="match status" value="1"/>
</dbReference>
<keyword evidence="6" id="KW-0963">Cytoplasm</keyword>
<evidence type="ECO:0000256" key="11">
    <source>
        <dbReference type="RuleBase" id="RU004326"/>
    </source>
</evidence>
<dbReference type="AlphaFoldDB" id="A0A443RP70"/>
<dbReference type="PRINTS" id="PR00509">
    <property type="entry name" value="PGMPMM"/>
</dbReference>
<comment type="cofactor">
    <cofactor evidence="2">
        <name>Mg(2+)</name>
        <dbReference type="ChEBI" id="CHEBI:18420"/>
    </cofactor>
</comment>
<feature type="region of interest" description="Disordered" evidence="12">
    <location>
        <begin position="1"/>
        <end position="23"/>
    </location>
</feature>
<dbReference type="FunFam" id="3.30.310.50:FF:000002">
    <property type="entry name" value="Phosphoglucomutase 5"/>
    <property type="match status" value="1"/>
</dbReference>
<organism evidence="16 17">
    <name type="scientific">Dinothrombium tinctorium</name>
    <dbReference type="NCBI Taxonomy" id="1965070"/>
    <lineage>
        <taxon>Eukaryota</taxon>
        <taxon>Metazoa</taxon>
        <taxon>Ecdysozoa</taxon>
        <taxon>Arthropoda</taxon>
        <taxon>Chelicerata</taxon>
        <taxon>Arachnida</taxon>
        <taxon>Acari</taxon>
        <taxon>Acariformes</taxon>
        <taxon>Trombidiformes</taxon>
        <taxon>Prostigmata</taxon>
        <taxon>Anystina</taxon>
        <taxon>Parasitengona</taxon>
        <taxon>Trombidioidea</taxon>
        <taxon>Trombidiidae</taxon>
        <taxon>Dinothrombium</taxon>
    </lineage>
</organism>
<keyword evidence="17" id="KW-1185">Reference proteome</keyword>
<dbReference type="PROSITE" id="PS00710">
    <property type="entry name" value="PGM_PMM"/>
    <property type="match status" value="1"/>
</dbReference>
<dbReference type="EC" id="5.4.2.2" evidence="5"/>
<dbReference type="GO" id="GO:0005975">
    <property type="term" value="P:carbohydrate metabolic process"/>
    <property type="evidence" value="ECO:0007669"/>
    <property type="project" value="InterPro"/>
</dbReference>
<dbReference type="InterPro" id="IPR016055">
    <property type="entry name" value="A-D-PHexomutase_a/b/a-I/II/III"/>
</dbReference>
<evidence type="ECO:0000256" key="6">
    <source>
        <dbReference type="ARBA" id="ARBA00022490"/>
    </source>
</evidence>
<comment type="catalytic activity">
    <reaction evidence="1">
        <text>alpha-D-glucose 1-phosphate = alpha-D-glucose 6-phosphate</text>
        <dbReference type="Rhea" id="RHEA:23536"/>
        <dbReference type="ChEBI" id="CHEBI:58225"/>
        <dbReference type="ChEBI" id="CHEBI:58601"/>
        <dbReference type="EC" id="5.4.2.2"/>
    </reaction>
</comment>
<keyword evidence="7" id="KW-0597">Phosphoprotein</keyword>
<dbReference type="Pfam" id="PF24947">
    <property type="entry name" value="PGM1_C_vert_fung"/>
    <property type="match status" value="1"/>
</dbReference>
<comment type="caution">
    <text evidence="16">The sequence shown here is derived from an EMBL/GenBank/DDBJ whole genome shotgun (WGS) entry which is preliminary data.</text>
</comment>
<evidence type="ECO:0000256" key="7">
    <source>
        <dbReference type="ARBA" id="ARBA00022553"/>
    </source>
</evidence>
<dbReference type="Proteomes" id="UP000285301">
    <property type="component" value="Unassembled WGS sequence"/>
</dbReference>
<keyword evidence="10" id="KW-0413">Isomerase</keyword>
<dbReference type="SUPFAM" id="SSF53738">
    <property type="entry name" value="Phosphoglucomutase, first 3 domains"/>
    <property type="match status" value="3"/>
</dbReference>
<dbReference type="Pfam" id="PF02878">
    <property type="entry name" value="PGM_PMM_I"/>
    <property type="match status" value="1"/>
</dbReference>
<dbReference type="OrthoDB" id="2291at2759"/>
<dbReference type="CDD" id="cd03085">
    <property type="entry name" value="PGM1"/>
    <property type="match status" value="1"/>
</dbReference>
<dbReference type="EMBL" id="NCKU01000125">
    <property type="protein sequence ID" value="RWS17055.1"/>
    <property type="molecule type" value="Genomic_DNA"/>
</dbReference>
<proteinExistence type="inferred from homology"/>